<keyword evidence="2" id="KW-1185">Reference proteome</keyword>
<accession>A0AAJ4A3C8</accession>
<proteinExistence type="predicted"/>
<dbReference type="RefSeq" id="WP_152299190.1">
    <property type="nucleotide sequence ID" value="NZ_CP041166.1"/>
</dbReference>
<reference evidence="2" key="1">
    <citation type="submission" date="2019-06" db="EMBL/GenBank/DDBJ databases">
        <title>Sulfurimonas gotlandica sp. nov., a chemoautotrophic and psychrotolerant epsilonproteobacterium isolated from a pelagic redoxcline, and an emended description of the genus Sulfurimonas.</title>
        <authorList>
            <person name="Wang S."/>
            <person name="Jiang L."/>
            <person name="Shao Z."/>
        </authorList>
    </citation>
    <scope>NUCLEOTIDE SEQUENCE [LARGE SCALE GENOMIC DNA]</scope>
    <source>
        <strain evidence="2">1-1N</strain>
    </source>
</reference>
<protein>
    <submittedName>
        <fullName evidence="1">DUF465 domain-containing protein</fullName>
    </submittedName>
</protein>
<dbReference type="AlphaFoldDB" id="A0AAJ4A3C8"/>
<sequence length="78" mass="9305">MLHEYRDVITHMKENGKEHAHFLRIFNKHNEIDDKITKGENGDVPLTDMELETLKKEKLKLKDEAYAILLQHKKEHNL</sequence>
<dbReference type="KEGG" id="suln:FJR47_04100"/>
<gene>
    <name evidence="1" type="ORF">FJR47_04100</name>
</gene>
<dbReference type="Pfam" id="PF04325">
    <property type="entry name" value="DUF465"/>
    <property type="match status" value="1"/>
</dbReference>
<dbReference type="Proteomes" id="UP000326061">
    <property type="component" value="Chromosome"/>
</dbReference>
<dbReference type="EMBL" id="CP041166">
    <property type="protein sequence ID" value="QFR43127.1"/>
    <property type="molecule type" value="Genomic_DNA"/>
</dbReference>
<evidence type="ECO:0000313" key="1">
    <source>
        <dbReference type="EMBL" id="QFR43127.1"/>
    </source>
</evidence>
<dbReference type="InterPro" id="IPR038444">
    <property type="entry name" value="DUF465_sf"/>
</dbReference>
<dbReference type="InterPro" id="IPR007420">
    <property type="entry name" value="DUF465"/>
</dbReference>
<name>A0AAJ4A3C8_9BACT</name>
<evidence type="ECO:0000313" key="2">
    <source>
        <dbReference type="Proteomes" id="UP000326061"/>
    </source>
</evidence>
<organism evidence="1 2">
    <name type="scientific">Sulfurimonas xiamenensis</name>
    <dbReference type="NCBI Taxonomy" id="2590021"/>
    <lineage>
        <taxon>Bacteria</taxon>
        <taxon>Pseudomonadati</taxon>
        <taxon>Campylobacterota</taxon>
        <taxon>Epsilonproteobacteria</taxon>
        <taxon>Campylobacterales</taxon>
        <taxon>Sulfurimonadaceae</taxon>
        <taxon>Sulfurimonas</taxon>
    </lineage>
</organism>
<dbReference type="Gene3D" id="6.10.280.50">
    <property type="match status" value="1"/>
</dbReference>